<sequence>MNFTELTLEQQFKIKVLEIHIQGLSQQQAQKLLLKFVQIGMIKDNMMNNYVKQIKSNTY</sequence>
<protein>
    <submittedName>
        <fullName evidence="1">NblA/ycf18 family protein</fullName>
    </submittedName>
</protein>
<dbReference type="Gene3D" id="1.10.287.670">
    <property type="entry name" value="Phycobilisome degradation protein NblA"/>
    <property type="match status" value="1"/>
</dbReference>
<dbReference type="EMBL" id="JAECZB010000004">
    <property type="protein sequence ID" value="MBH8551520.1"/>
    <property type="molecule type" value="Genomic_DNA"/>
</dbReference>
<evidence type="ECO:0000313" key="2">
    <source>
        <dbReference type="Proteomes" id="UP000599391"/>
    </source>
</evidence>
<dbReference type="SUPFAM" id="SSF109859">
    <property type="entry name" value="NblA-like"/>
    <property type="match status" value="1"/>
</dbReference>
<dbReference type="InterPro" id="IPR007574">
    <property type="entry name" value="NblA"/>
</dbReference>
<proteinExistence type="predicted"/>
<comment type="caution">
    <text evidence="1">The sequence shown here is derived from an EMBL/GenBank/DDBJ whole genome shotgun (WGS) entry which is preliminary data.</text>
</comment>
<dbReference type="Pfam" id="PF04485">
    <property type="entry name" value="NblA"/>
    <property type="match status" value="1"/>
</dbReference>
<keyword evidence="2" id="KW-1185">Reference proteome</keyword>
<gene>
    <name evidence="1" type="ORF">I8751_03830</name>
</gene>
<dbReference type="RefSeq" id="WP_214437820.1">
    <property type="nucleotide sequence ID" value="NZ_JAECZB010000004.1"/>
</dbReference>
<dbReference type="AlphaFoldDB" id="A0A8J7HEB0"/>
<dbReference type="Proteomes" id="UP000599391">
    <property type="component" value="Unassembled WGS sequence"/>
</dbReference>
<accession>A0A8J7HEB0</accession>
<organism evidence="1 2">
    <name type="scientific">Atlanticothrix silvestris CENA357</name>
    <dbReference type="NCBI Taxonomy" id="1725252"/>
    <lineage>
        <taxon>Bacteria</taxon>
        <taxon>Bacillati</taxon>
        <taxon>Cyanobacteriota</taxon>
        <taxon>Cyanophyceae</taxon>
        <taxon>Nostocales</taxon>
        <taxon>Nodulariaceae</taxon>
        <taxon>Atlanticothrix</taxon>
        <taxon>Atlanticothrix silvestris</taxon>
    </lineage>
</organism>
<reference evidence="1 2" key="1">
    <citation type="journal article" date="2021" name="Int. J. Syst. Evol. Microbiol.">
        <title>Amazonocrinis nigriterrae gen. nov., sp. nov., Atlanticothrix silvestris gen. nov., sp. nov. and Dendronalium phyllosphericum gen. nov., sp. nov., nostocacean cyanobacteria from Brazilian environments.</title>
        <authorList>
            <person name="Alvarenga D.O."/>
            <person name="Andreote A.P.D."/>
            <person name="Branco L.H.Z."/>
            <person name="Delbaje E."/>
            <person name="Cruz R.B."/>
            <person name="Varani A.M."/>
            <person name="Fiore M.F."/>
        </authorList>
    </citation>
    <scope>NUCLEOTIDE SEQUENCE [LARGE SCALE GENOMIC DNA]</scope>
    <source>
        <strain evidence="1 2">CENA357</strain>
    </source>
</reference>
<dbReference type="InterPro" id="IPR036904">
    <property type="entry name" value="NblA_sf"/>
</dbReference>
<name>A0A8J7HEB0_9CYAN</name>
<evidence type="ECO:0000313" key="1">
    <source>
        <dbReference type="EMBL" id="MBH8551520.1"/>
    </source>
</evidence>